<feature type="non-terminal residue" evidence="2">
    <location>
        <position position="1"/>
    </location>
</feature>
<dbReference type="EMBL" id="CVQI01031908">
    <property type="protein sequence ID" value="CRK39956.1"/>
    <property type="molecule type" value="Genomic_DNA"/>
</dbReference>
<feature type="non-terminal residue" evidence="2">
    <location>
        <position position="44"/>
    </location>
</feature>
<evidence type="ECO:0000313" key="2">
    <source>
        <dbReference type="EMBL" id="CRK39956.1"/>
    </source>
</evidence>
<protein>
    <submittedName>
        <fullName evidence="2">Uncharacterized protein</fullName>
    </submittedName>
</protein>
<dbReference type="Proteomes" id="UP000045706">
    <property type="component" value="Unassembled WGS sequence"/>
</dbReference>
<name>A0A0G4N014_VERLO</name>
<evidence type="ECO:0000256" key="1">
    <source>
        <dbReference type="SAM" id="MobiDB-lite"/>
    </source>
</evidence>
<gene>
    <name evidence="2" type="ORF">BN1723_015627</name>
</gene>
<proteinExistence type="predicted"/>
<accession>A0A0G4N014</accession>
<organism evidence="2 3">
    <name type="scientific">Verticillium longisporum</name>
    <name type="common">Verticillium dahliae var. longisporum</name>
    <dbReference type="NCBI Taxonomy" id="100787"/>
    <lineage>
        <taxon>Eukaryota</taxon>
        <taxon>Fungi</taxon>
        <taxon>Dikarya</taxon>
        <taxon>Ascomycota</taxon>
        <taxon>Pezizomycotina</taxon>
        <taxon>Sordariomycetes</taxon>
        <taxon>Hypocreomycetidae</taxon>
        <taxon>Glomerellales</taxon>
        <taxon>Plectosphaerellaceae</taxon>
        <taxon>Verticillium</taxon>
    </lineage>
</organism>
<dbReference type="AlphaFoldDB" id="A0A0G4N014"/>
<feature type="compositionally biased region" description="Basic and acidic residues" evidence="1">
    <location>
        <begin position="1"/>
        <end position="14"/>
    </location>
</feature>
<feature type="region of interest" description="Disordered" evidence="1">
    <location>
        <begin position="1"/>
        <end position="44"/>
    </location>
</feature>
<reference evidence="3" key="1">
    <citation type="submission" date="2015-05" db="EMBL/GenBank/DDBJ databases">
        <authorList>
            <person name="Fogelqvist Johan"/>
        </authorList>
    </citation>
    <scope>NUCLEOTIDE SEQUENCE [LARGE SCALE GENOMIC DNA]</scope>
</reference>
<evidence type="ECO:0000313" key="3">
    <source>
        <dbReference type="Proteomes" id="UP000045706"/>
    </source>
</evidence>
<sequence length="44" mass="5067">SIRQNGQEEKEQRPQQEGPRPRQAHPLQQLLAMHAQGQGDQEVH</sequence>